<dbReference type="AlphaFoldDB" id="A0A9Q9EN40"/>
<evidence type="ECO:0000313" key="2">
    <source>
        <dbReference type="EMBL" id="USW56207.1"/>
    </source>
</evidence>
<gene>
    <name evidence="2" type="ORF">Slin15195_G095260</name>
</gene>
<organism evidence="2 3">
    <name type="scientific">Septoria linicola</name>
    <dbReference type="NCBI Taxonomy" id="215465"/>
    <lineage>
        <taxon>Eukaryota</taxon>
        <taxon>Fungi</taxon>
        <taxon>Dikarya</taxon>
        <taxon>Ascomycota</taxon>
        <taxon>Pezizomycotina</taxon>
        <taxon>Dothideomycetes</taxon>
        <taxon>Dothideomycetidae</taxon>
        <taxon>Mycosphaerellales</taxon>
        <taxon>Mycosphaerellaceae</taxon>
        <taxon>Septoria</taxon>
    </lineage>
</organism>
<keyword evidence="3" id="KW-1185">Reference proteome</keyword>
<evidence type="ECO:0000313" key="3">
    <source>
        <dbReference type="Proteomes" id="UP001056384"/>
    </source>
</evidence>
<accession>A0A9Q9EN40</accession>
<keyword evidence="1" id="KW-0732">Signal</keyword>
<feature type="signal peptide" evidence="1">
    <location>
        <begin position="1"/>
        <end position="17"/>
    </location>
</feature>
<name>A0A9Q9EN40_9PEZI</name>
<protein>
    <submittedName>
        <fullName evidence="2">Uncharacterized protein</fullName>
    </submittedName>
</protein>
<dbReference type="Proteomes" id="UP001056384">
    <property type="component" value="Chromosome 8"/>
</dbReference>
<evidence type="ECO:0000256" key="1">
    <source>
        <dbReference type="SAM" id="SignalP"/>
    </source>
</evidence>
<proteinExistence type="predicted"/>
<sequence>MAAATTIVLLPVPMTEATSTPTTTTIMTTLGAPLLASTTPAPTAIMTGGSAGAALGWYEARWTEAVTWLLFGYCALSVILLYGLCQGGCLDNRLSVSGNKDDQCGRQTGADQGDNDNLDFSVQARRARRRARQRRRELEAQRSRELLHHWADMTPYEHDLRETRVLHLQPGQQHNVSTTSVVTELGHGDEVELAEIQRASAANGIQVSERHLREQPRAYNRSGLPIQSRPTTVWPSPTQDDTTTGIGTIRHFHSSQSGSTADDISNEYAAELERHRQYRQSRARAIELQQTMTPQQRRRVQQHAQIEANLRAIGLL</sequence>
<reference evidence="2" key="1">
    <citation type="submission" date="2022-06" db="EMBL/GenBank/DDBJ databases">
        <title>Complete genome sequences of two strains of the flax pathogen Septoria linicola.</title>
        <authorList>
            <person name="Lapalu N."/>
            <person name="Simon A."/>
            <person name="Demenou B."/>
            <person name="Paumier D."/>
            <person name="Guillot M.-P."/>
            <person name="Gout L."/>
            <person name="Valade R."/>
        </authorList>
    </citation>
    <scope>NUCLEOTIDE SEQUENCE</scope>
    <source>
        <strain evidence="2">SE15195</strain>
    </source>
</reference>
<dbReference type="EMBL" id="CP099425">
    <property type="protein sequence ID" value="USW56207.1"/>
    <property type="molecule type" value="Genomic_DNA"/>
</dbReference>
<feature type="chain" id="PRO_5040297054" evidence="1">
    <location>
        <begin position="18"/>
        <end position="316"/>
    </location>
</feature>